<dbReference type="CDD" id="cd18008">
    <property type="entry name" value="DEXDc_SHPRH-like"/>
    <property type="match status" value="1"/>
</dbReference>
<dbReference type="OrthoDB" id="448448at2759"/>
<feature type="region of interest" description="Disordered" evidence="10">
    <location>
        <begin position="1"/>
        <end position="310"/>
    </location>
</feature>
<evidence type="ECO:0000256" key="4">
    <source>
        <dbReference type="ARBA" id="ARBA00022771"/>
    </source>
</evidence>
<evidence type="ECO:0000259" key="13">
    <source>
        <dbReference type="PROSITE" id="PS51194"/>
    </source>
</evidence>
<dbReference type="PANTHER" id="PTHR45626:SF17">
    <property type="entry name" value="HELICASE-LIKE TRANSCRIPTION FACTOR"/>
    <property type="match status" value="1"/>
</dbReference>
<keyword evidence="8" id="KW-0067">ATP-binding</keyword>
<dbReference type="InterPro" id="IPR038718">
    <property type="entry name" value="SNF2-like_sf"/>
</dbReference>
<dbReference type="SMART" id="SM00490">
    <property type="entry name" value="HELICc"/>
    <property type="match status" value="1"/>
</dbReference>
<dbReference type="PROSITE" id="PS50089">
    <property type="entry name" value="ZF_RING_2"/>
    <property type="match status" value="1"/>
</dbReference>
<name>A0A194XSN4_MOLSC</name>
<dbReference type="GeneID" id="28828944"/>
<reference evidence="14 15" key="1">
    <citation type="submission" date="2015-10" db="EMBL/GenBank/DDBJ databases">
        <title>Full genome of DAOMC 229536 Phialocephala scopiformis, a fungal endophyte of spruce producing the potent anti-insectan compound rugulosin.</title>
        <authorList>
            <consortium name="DOE Joint Genome Institute"/>
            <person name="Walker A.K."/>
            <person name="Frasz S.L."/>
            <person name="Seifert K.A."/>
            <person name="Miller J.D."/>
            <person name="Mondo S.J."/>
            <person name="Labutti K."/>
            <person name="Lipzen A."/>
            <person name="Dockter R."/>
            <person name="Kennedy M."/>
            <person name="Grigoriev I.V."/>
            <person name="Spatafora J.W."/>
        </authorList>
    </citation>
    <scope>NUCLEOTIDE SEQUENCE [LARGE SCALE GENOMIC DNA]</scope>
    <source>
        <strain evidence="14 15">CBS 120377</strain>
    </source>
</reference>
<evidence type="ECO:0000256" key="8">
    <source>
        <dbReference type="ARBA" id="ARBA00022840"/>
    </source>
</evidence>
<dbReference type="GO" id="GO:0016787">
    <property type="term" value="F:hydrolase activity"/>
    <property type="evidence" value="ECO:0007669"/>
    <property type="project" value="UniProtKB-KW"/>
</dbReference>
<dbReference type="AlphaFoldDB" id="A0A194XSN4"/>
<dbReference type="Proteomes" id="UP000070700">
    <property type="component" value="Unassembled WGS sequence"/>
</dbReference>
<feature type="compositionally biased region" description="Basic and acidic residues" evidence="10">
    <location>
        <begin position="42"/>
        <end position="57"/>
    </location>
</feature>
<dbReference type="InterPro" id="IPR018957">
    <property type="entry name" value="Znf_C3HC4_RING-type"/>
</dbReference>
<feature type="compositionally biased region" description="Basic residues" evidence="10">
    <location>
        <begin position="294"/>
        <end position="305"/>
    </location>
</feature>
<dbReference type="InterPro" id="IPR013083">
    <property type="entry name" value="Znf_RING/FYVE/PHD"/>
</dbReference>
<dbReference type="STRING" id="149040.A0A194XSN4"/>
<dbReference type="GO" id="GO:0004386">
    <property type="term" value="F:helicase activity"/>
    <property type="evidence" value="ECO:0007669"/>
    <property type="project" value="UniProtKB-KW"/>
</dbReference>
<dbReference type="SUPFAM" id="SSF52540">
    <property type="entry name" value="P-loop containing nucleoside triphosphate hydrolases"/>
    <property type="match status" value="2"/>
</dbReference>
<dbReference type="InterPro" id="IPR001650">
    <property type="entry name" value="Helicase_C-like"/>
</dbReference>
<dbReference type="CDD" id="cd18793">
    <property type="entry name" value="SF2_C_SNF"/>
    <property type="match status" value="1"/>
</dbReference>
<accession>A0A194XSN4</accession>
<feature type="domain" description="RING-type" evidence="11">
    <location>
        <begin position="800"/>
        <end position="848"/>
    </location>
</feature>
<keyword evidence="2" id="KW-0479">Metal-binding</keyword>
<dbReference type="InterPro" id="IPR000330">
    <property type="entry name" value="SNF2_N"/>
</dbReference>
<feature type="domain" description="Helicase ATP-binding" evidence="12">
    <location>
        <begin position="426"/>
        <end position="628"/>
    </location>
</feature>
<dbReference type="SMART" id="SM00487">
    <property type="entry name" value="DEXDc"/>
    <property type="match status" value="1"/>
</dbReference>
<gene>
    <name evidence="14" type="ORF">LY89DRAFT_727977</name>
</gene>
<dbReference type="Pfam" id="PF00271">
    <property type="entry name" value="Helicase_C"/>
    <property type="match status" value="1"/>
</dbReference>
<dbReference type="Gene3D" id="3.40.50.300">
    <property type="entry name" value="P-loop containing nucleotide triphosphate hydrolases"/>
    <property type="match status" value="1"/>
</dbReference>
<keyword evidence="5" id="KW-0378">Hydrolase</keyword>
<protein>
    <submittedName>
        <fullName evidence="14">Uncharacterized protein</fullName>
    </submittedName>
</protein>
<keyword evidence="3" id="KW-0547">Nucleotide-binding</keyword>
<feature type="compositionally biased region" description="Basic and acidic residues" evidence="10">
    <location>
        <begin position="98"/>
        <end position="120"/>
    </location>
</feature>
<evidence type="ECO:0000256" key="3">
    <source>
        <dbReference type="ARBA" id="ARBA00022741"/>
    </source>
</evidence>
<dbReference type="GO" id="GO:0008094">
    <property type="term" value="F:ATP-dependent activity, acting on DNA"/>
    <property type="evidence" value="ECO:0007669"/>
    <property type="project" value="TreeGrafter"/>
</dbReference>
<proteinExistence type="inferred from homology"/>
<evidence type="ECO:0000256" key="2">
    <source>
        <dbReference type="ARBA" id="ARBA00022723"/>
    </source>
</evidence>
<evidence type="ECO:0000256" key="9">
    <source>
        <dbReference type="PROSITE-ProRule" id="PRU00175"/>
    </source>
</evidence>
<dbReference type="Pfam" id="PF00097">
    <property type="entry name" value="zf-C3HC4"/>
    <property type="match status" value="1"/>
</dbReference>
<feature type="domain" description="Helicase C-terminal" evidence="13">
    <location>
        <begin position="909"/>
        <end position="1065"/>
    </location>
</feature>
<keyword evidence="4 9" id="KW-0863">Zinc-finger</keyword>
<dbReference type="InterPro" id="IPR017907">
    <property type="entry name" value="Znf_RING_CS"/>
</dbReference>
<dbReference type="InterPro" id="IPR050628">
    <property type="entry name" value="SNF2_RAD54_helicase_TF"/>
</dbReference>
<dbReference type="InterPro" id="IPR027417">
    <property type="entry name" value="P-loop_NTPase"/>
</dbReference>
<feature type="compositionally biased region" description="Basic residues" evidence="10">
    <location>
        <begin position="250"/>
        <end position="260"/>
    </location>
</feature>
<dbReference type="EMBL" id="KQ947405">
    <property type="protein sequence ID" value="KUJ23208.1"/>
    <property type="molecule type" value="Genomic_DNA"/>
</dbReference>
<dbReference type="PROSITE" id="PS51192">
    <property type="entry name" value="HELICASE_ATP_BIND_1"/>
    <property type="match status" value="1"/>
</dbReference>
<dbReference type="Gene3D" id="3.30.40.10">
    <property type="entry name" value="Zinc/RING finger domain, C3HC4 (zinc finger)"/>
    <property type="match status" value="1"/>
</dbReference>
<feature type="compositionally biased region" description="Basic and acidic residues" evidence="10">
    <location>
        <begin position="265"/>
        <end position="277"/>
    </location>
</feature>
<organism evidence="14 15">
    <name type="scientific">Mollisia scopiformis</name>
    <name type="common">Conifer needle endophyte fungus</name>
    <name type="synonym">Phialocephala scopiformis</name>
    <dbReference type="NCBI Taxonomy" id="149040"/>
    <lineage>
        <taxon>Eukaryota</taxon>
        <taxon>Fungi</taxon>
        <taxon>Dikarya</taxon>
        <taxon>Ascomycota</taxon>
        <taxon>Pezizomycotina</taxon>
        <taxon>Leotiomycetes</taxon>
        <taxon>Helotiales</taxon>
        <taxon>Mollisiaceae</taxon>
        <taxon>Mollisia</taxon>
    </lineage>
</organism>
<evidence type="ECO:0000313" key="14">
    <source>
        <dbReference type="EMBL" id="KUJ23208.1"/>
    </source>
</evidence>
<evidence type="ECO:0000259" key="11">
    <source>
        <dbReference type="PROSITE" id="PS50089"/>
    </source>
</evidence>
<evidence type="ECO:0000256" key="5">
    <source>
        <dbReference type="ARBA" id="ARBA00022801"/>
    </source>
</evidence>
<dbReference type="InterPro" id="IPR001841">
    <property type="entry name" value="Znf_RING"/>
</dbReference>
<dbReference type="PROSITE" id="PS00518">
    <property type="entry name" value="ZF_RING_1"/>
    <property type="match status" value="1"/>
</dbReference>
<dbReference type="GO" id="GO:0008270">
    <property type="term" value="F:zinc ion binding"/>
    <property type="evidence" value="ECO:0007669"/>
    <property type="project" value="UniProtKB-KW"/>
</dbReference>
<keyword evidence="6" id="KW-0347">Helicase</keyword>
<dbReference type="GO" id="GO:0005634">
    <property type="term" value="C:nucleus"/>
    <property type="evidence" value="ECO:0007669"/>
    <property type="project" value="TreeGrafter"/>
</dbReference>
<dbReference type="InterPro" id="IPR014001">
    <property type="entry name" value="Helicase_ATP-bd"/>
</dbReference>
<evidence type="ECO:0000256" key="6">
    <source>
        <dbReference type="ARBA" id="ARBA00022806"/>
    </source>
</evidence>
<dbReference type="Gene3D" id="3.40.50.10810">
    <property type="entry name" value="Tandem AAA-ATPase domain"/>
    <property type="match status" value="1"/>
</dbReference>
<keyword evidence="15" id="KW-1185">Reference proteome</keyword>
<dbReference type="Pfam" id="PF00176">
    <property type="entry name" value="SNF2-rel_dom"/>
    <property type="match status" value="1"/>
</dbReference>
<feature type="compositionally biased region" description="Acidic residues" evidence="10">
    <location>
        <begin position="194"/>
        <end position="204"/>
    </location>
</feature>
<dbReference type="KEGG" id="psco:LY89DRAFT_727977"/>
<evidence type="ECO:0000256" key="10">
    <source>
        <dbReference type="SAM" id="MobiDB-lite"/>
    </source>
</evidence>
<feature type="compositionally biased region" description="Basic and acidic residues" evidence="10">
    <location>
        <begin position="133"/>
        <end position="143"/>
    </location>
</feature>
<evidence type="ECO:0000256" key="7">
    <source>
        <dbReference type="ARBA" id="ARBA00022833"/>
    </source>
</evidence>
<dbReference type="SMART" id="SM00184">
    <property type="entry name" value="RING"/>
    <property type="match status" value="1"/>
</dbReference>
<dbReference type="SUPFAM" id="SSF57850">
    <property type="entry name" value="RING/U-box"/>
    <property type="match status" value="1"/>
</dbReference>
<comment type="similarity">
    <text evidence="1">Belongs to the SNF2/RAD54 helicase family.</text>
</comment>
<feature type="compositionally biased region" description="Polar residues" evidence="10">
    <location>
        <begin position="62"/>
        <end position="76"/>
    </location>
</feature>
<evidence type="ECO:0000259" key="12">
    <source>
        <dbReference type="PROSITE" id="PS51192"/>
    </source>
</evidence>
<dbReference type="InParanoid" id="A0A194XSN4"/>
<dbReference type="PROSITE" id="PS51194">
    <property type="entry name" value="HELICASE_CTER"/>
    <property type="match status" value="1"/>
</dbReference>
<dbReference type="InterPro" id="IPR049730">
    <property type="entry name" value="SNF2/RAD54-like_C"/>
</dbReference>
<dbReference type="GO" id="GO:0005524">
    <property type="term" value="F:ATP binding"/>
    <property type="evidence" value="ECO:0007669"/>
    <property type="project" value="UniProtKB-KW"/>
</dbReference>
<evidence type="ECO:0000256" key="1">
    <source>
        <dbReference type="ARBA" id="ARBA00007025"/>
    </source>
</evidence>
<dbReference type="RefSeq" id="XP_018077563.1">
    <property type="nucleotide sequence ID" value="XM_018219218.1"/>
</dbReference>
<dbReference type="PANTHER" id="PTHR45626">
    <property type="entry name" value="TRANSCRIPTION TERMINATION FACTOR 2-RELATED"/>
    <property type="match status" value="1"/>
</dbReference>
<dbReference type="GO" id="GO:0006281">
    <property type="term" value="P:DNA repair"/>
    <property type="evidence" value="ECO:0007669"/>
    <property type="project" value="TreeGrafter"/>
</dbReference>
<feature type="compositionally biased region" description="Acidic residues" evidence="10">
    <location>
        <begin position="152"/>
        <end position="174"/>
    </location>
</feature>
<evidence type="ECO:0000313" key="15">
    <source>
        <dbReference type="Proteomes" id="UP000070700"/>
    </source>
</evidence>
<keyword evidence="7" id="KW-0862">Zinc</keyword>
<sequence>MDFDHPPDPGSSFSGGAEDQGFDDTMDVDSPSRIAKTTSSRSPHDVAEDSNLIKEEAADGSVSMQESDTTADSEQNAPALIPEASHTPVPSTEAPDEAECRTGETSLMHENDVKQEVKTEDEPELSPPKNHANNKDKAPEDNSRVQSVDLTGDTDSEAEIDLTGQDSDEDDDFEFISSRALSPGKPEGSSMQAEDVEMQDGLESDDQRAPFVSGDENENGSGGDSDGLFVAGEDPADDNGAGPSRSKFKEPKKKQSRRGPAKMPSDYHERQHDDARKNGRTKTVWPRVGEHMRSGVKKNTNRKSSNKQARGTDVQQLLLAQYATHDFAPQNEEEDVDGDELDDLDPSLASILKTTKKDRFTQLLANSADIDLRRTKATIKDLKELCKSFGLGRMKAVGKRHWQLKGMTAVIPHHQMMGAAWMAKQELSRNGPRGGLLADTMASYNGLGKTVQIITLCVANPPPPSTPSEQRQILIIVPPGILEQWENEIENMAGDVFKRVMIYKSSDKIKAVYIDDSDIILTSYAQVFKSCPFPDRKSLAWLRKQNRHDEANGLPEWIESHIQEGGLLHNRYWYRIVVDEFHIAKNHASKISLALNALKGKYRWAVTGTPIWNRLEELFPYFRFLKDDSVTEDYETFKNKYCDPKNKPGIKKLAKKVERISLRRTMFDRILGRRILKLPRATVETIGVKFTAQERILYRDVEERFRELINESLPELDERRNLTFLVSQLTRIRQLVTHPALIDREIKAIFTLEELKKLMKKFAEVGHELADRAKGWIKEKALEPRPTAEELAAEKNVLVCEVCRDIPEDPHIIDKKNCKHLFCETCIWGAVQVQIGGGAEGPSCPECEGPFQETDIKAVPDQKRFKKHVKVMTKTLKGRDSSGFIPASLETKWLEDHDAGKVSFLPSAKLTAVVEKTKEWLRAAPDDKIIIFAQFRMAQAIIGRELGKLGVGFLYYSGDMDLKQRNKAVKEMKENPNLKVLVAGLKCGGQGLNLTFANRIISVDLWWNSAIEAQAFGRAYRMGQLKETHFVRFVIRGSVDGRLRKYKLIAEGLNEQDLSPEQALGLFGRVVKDADGHVIRVEADYEDDDENDAMGGLGGT</sequence>